<dbReference type="EMBL" id="BNDW01000007">
    <property type="protein sequence ID" value="GHI20330.1"/>
    <property type="molecule type" value="Genomic_DNA"/>
</dbReference>
<sequence length="220" mass="24282">MGAQYYGADSENGDRIDDPSEDALFMLISGLNDSDNTFVVVQPDEDAPVWFASVAVLDEGGYEIVRRDTTRNEHEVTTATDINDIARDLTIWMAARDFPGRPTQHTSNFQTGGSAPAPSSACRLPDRPTTPCPESDRLGNMTAHPKIGSVWARRYPGYPQHDRDFWVTGVFTRDGVTYVETEQLDNGDRSRGRLDHVFEYAECVSTNGIDTPGCGISTSR</sequence>
<dbReference type="EMBL" id="BNDW01000068">
    <property type="protein sequence ID" value="GHI24664.1"/>
    <property type="molecule type" value="Genomic_DNA"/>
</dbReference>
<dbReference type="Proteomes" id="UP001052739">
    <property type="component" value="Unassembled WGS sequence"/>
</dbReference>
<protein>
    <submittedName>
        <fullName evidence="6">Uncharacterized protein</fullName>
    </submittedName>
</protein>
<evidence type="ECO:0000313" key="7">
    <source>
        <dbReference type="EMBL" id="GHI25561.1"/>
    </source>
</evidence>
<reference evidence="6" key="1">
    <citation type="submission" date="2024-05" db="EMBL/GenBank/DDBJ databases">
        <title>Whole genome shotgun sequence of Streptomyces hydrogenans NBRC 13475.</title>
        <authorList>
            <person name="Komaki H."/>
            <person name="Tamura T."/>
        </authorList>
    </citation>
    <scope>NUCLEOTIDE SEQUENCE</scope>
    <source>
        <strain evidence="6">NBRC 13475</strain>
    </source>
</reference>
<evidence type="ECO:0000313" key="8">
    <source>
        <dbReference type="EMBL" id="GHI25789.1"/>
    </source>
</evidence>
<gene>
    <name evidence="2" type="ORF">Shyd_17010</name>
    <name evidence="3" type="ORF">Shyd_42530</name>
    <name evidence="4" type="ORF">Shyd_60350</name>
    <name evidence="5" type="ORF">Shyd_68230</name>
    <name evidence="6" type="ORF">Shyd_68820</name>
    <name evidence="7" type="ORF">Shyd_69320</name>
    <name evidence="8" type="ORF">Shyd_71600</name>
    <name evidence="9" type="ORF">Shyd_82920</name>
</gene>
<evidence type="ECO:0000313" key="3">
    <source>
        <dbReference type="EMBL" id="GHI22882.1"/>
    </source>
</evidence>
<evidence type="ECO:0000313" key="6">
    <source>
        <dbReference type="EMBL" id="GHI25511.1"/>
    </source>
</evidence>
<evidence type="ECO:0000313" key="5">
    <source>
        <dbReference type="EMBL" id="GHI25452.1"/>
    </source>
</evidence>
<keyword evidence="10" id="KW-1185">Reference proteome</keyword>
<dbReference type="EMBL" id="BNDW01000080">
    <property type="protein sequence ID" value="GHI25561.1"/>
    <property type="molecule type" value="Genomic_DNA"/>
</dbReference>
<evidence type="ECO:0000313" key="9">
    <source>
        <dbReference type="EMBL" id="GHI26921.1"/>
    </source>
</evidence>
<dbReference type="EMBL" id="BNDW01000031">
    <property type="protein sequence ID" value="GHI22882.1"/>
    <property type="molecule type" value="Genomic_DNA"/>
</dbReference>
<dbReference type="EMBL" id="BNDW01000073">
    <property type="protein sequence ID" value="GHI25452.1"/>
    <property type="molecule type" value="Genomic_DNA"/>
</dbReference>
<dbReference type="EMBL" id="BNDW01000077">
    <property type="protein sequence ID" value="GHI25511.1"/>
    <property type="molecule type" value="Genomic_DNA"/>
</dbReference>
<dbReference type="EMBL" id="BNDW01000106">
    <property type="protein sequence ID" value="GHI26921.1"/>
    <property type="molecule type" value="Genomic_DNA"/>
</dbReference>
<evidence type="ECO:0000313" key="4">
    <source>
        <dbReference type="EMBL" id="GHI24664.1"/>
    </source>
</evidence>
<name>A0ABQ3PKG3_9ACTN</name>
<dbReference type="EMBL" id="BNDW01000092">
    <property type="protein sequence ID" value="GHI25789.1"/>
    <property type="molecule type" value="Genomic_DNA"/>
</dbReference>
<accession>A0ABQ3PKG3</accession>
<feature type="compositionally biased region" description="Polar residues" evidence="1">
    <location>
        <begin position="103"/>
        <end position="113"/>
    </location>
</feature>
<proteinExistence type="predicted"/>
<evidence type="ECO:0000256" key="1">
    <source>
        <dbReference type="SAM" id="MobiDB-lite"/>
    </source>
</evidence>
<feature type="region of interest" description="Disordered" evidence="1">
    <location>
        <begin position="103"/>
        <end position="141"/>
    </location>
</feature>
<evidence type="ECO:0000313" key="2">
    <source>
        <dbReference type="EMBL" id="GHI20330.1"/>
    </source>
</evidence>
<organism evidence="6 10">
    <name type="scientific">Streptomyces hydrogenans</name>
    <dbReference type="NCBI Taxonomy" id="1873719"/>
    <lineage>
        <taxon>Bacteria</taxon>
        <taxon>Bacillati</taxon>
        <taxon>Actinomycetota</taxon>
        <taxon>Actinomycetes</taxon>
        <taxon>Kitasatosporales</taxon>
        <taxon>Streptomycetaceae</taxon>
        <taxon>Streptomyces</taxon>
    </lineage>
</organism>
<comment type="caution">
    <text evidence="6">The sequence shown here is derived from an EMBL/GenBank/DDBJ whole genome shotgun (WGS) entry which is preliminary data.</text>
</comment>
<evidence type="ECO:0000313" key="10">
    <source>
        <dbReference type="Proteomes" id="UP001052739"/>
    </source>
</evidence>